<name>A0A8X6YVP8_9ARAC</name>
<organism evidence="2 3">
    <name type="scientific">Trichonephila inaurata madagascariensis</name>
    <dbReference type="NCBI Taxonomy" id="2747483"/>
    <lineage>
        <taxon>Eukaryota</taxon>
        <taxon>Metazoa</taxon>
        <taxon>Ecdysozoa</taxon>
        <taxon>Arthropoda</taxon>
        <taxon>Chelicerata</taxon>
        <taxon>Arachnida</taxon>
        <taxon>Araneae</taxon>
        <taxon>Araneomorphae</taxon>
        <taxon>Entelegynae</taxon>
        <taxon>Araneoidea</taxon>
        <taxon>Nephilidae</taxon>
        <taxon>Trichonephila</taxon>
        <taxon>Trichonephila inaurata</taxon>
    </lineage>
</organism>
<comment type="caution">
    <text evidence="2">The sequence shown here is derived from an EMBL/GenBank/DDBJ whole genome shotgun (WGS) entry which is preliminary data.</text>
</comment>
<sequence>MTSLVACDPLEAGPKQQRVSLQDSKRTLKNLRLKTDRKRLIEDDGFQTLDKRHGSMKIGKKIPSLPPTGFQTFNSAQAPPPTAESSDSEIEDEEAGESNPTAVGPP</sequence>
<keyword evidence="3" id="KW-1185">Reference proteome</keyword>
<protein>
    <submittedName>
        <fullName evidence="2">Uncharacterized protein</fullName>
    </submittedName>
</protein>
<dbReference type="Proteomes" id="UP000886998">
    <property type="component" value="Unassembled WGS sequence"/>
</dbReference>
<proteinExistence type="predicted"/>
<dbReference type="EMBL" id="BMAV01022768">
    <property type="protein sequence ID" value="GFY78015.1"/>
    <property type="molecule type" value="Genomic_DNA"/>
</dbReference>
<evidence type="ECO:0000256" key="1">
    <source>
        <dbReference type="SAM" id="MobiDB-lite"/>
    </source>
</evidence>
<feature type="compositionally biased region" description="Acidic residues" evidence="1">
    <location>
        <begin position="86"/>
        <end position="96"/>
    </location>
</feature>
<dbReference type="AlphaFoldDB" id="A0A8X6YVP8"/>
<feature type="region of interest" description="Disordered" evidence="1">
    <location>
        <begin position="1"/>
        <end position="24"/>
    </location>
</feature>
<accession>A0A8X6YVP8</accession>
<reference evidence="2" key="1">
    <citation type="submission" date="2020-08" db="EMBL/GenBank/DDBJ databases">
        <title>Multicomponent nature underlies the extraordinary mechanical properties of spider dragline silk.</title>
        <authorList>
            <person name="Kono N."/>
            <person name="Nakamura H."/>
            <person name="Mori M."/>
            <person name="Yoshida Y."/>
            <person name="Ohtoshi R."/>
            <person name="Malay A.D."/>
            <person name="Moran D.A.P."/>
            <person name="Tomita M."/>
            <person name="Numata K."/>
            <person name="Arakawa K."/>
        </authorList>
    </citation>
    <scope>NUCLEOTIDE SEQUENCE</scope>
</reference>
<evidence type="ECO:0000313" key="2">
    <source>
        <dbReference type="EMBL" id="GFY78015.1"/>
    </source>
</evidence>
<gene>
    <name evidence="2" type="ORF">TNIN_453301</name>
</gene>
<evidence type="ECO:0000313" key="3">
    <source>
        <dbReference type="Proteomes" id="UP000886998"/>
    </source>
</evidence>
<feature type="region of interest" description="Disordered" evidence="1">
    <location>
        <begin position="52"/>
        <end position="106"/>
    </location>
</feature>